<dbReference type="Proteomes" id="UP001443914">
    <property type="component" value="Unassembled WGS sequence"/>
</dbReference>
<dbReference type="PROSITE" id="PS51375">
    <property type="entry name" value="PPR"/>
    <property type="match status" value="3"/>
</dbReference>
<dbReference type="FunFam" id="1.25.40.10:FF:000184">
    <property type="entry name" value="Pentatricopeptide repeat-containing protein, chloroplastic"/>
    <property type="match status" value="1"/>
</dbReference>
<sequence length="512" mass="56771">MNVLTTPTQLSQQPKLPSNQNSSNFPPNLTTTITKHRNVSLAHFNKHVDPIIPWTSAIARHCQRGDLSAAINEFTRMRIAGIDPNHITFITILSGCAHFPEKGSLIGGSVHGYVKKLGLDKGNVKLGTVIVDMYSKCGLVDSGRKSFNEIVEKNSVSWNTMIDGYMRNGRVDDALHLFDEMPERDVISWTALIGGFVKKGLDQKALECFVEMQISGVEPDYVTIIAALSASANLGALSLGLWINRFVMRKHFRDNIRVSNTLIDMYARCGRVYLACEIFEKMANRSLVSWNSIIGGFAANGYVDDALNYFDRMKRDGFKPDGVTYTGVLTACNHAGLVSQGLDHFDEMQRIHNVFPRIEHYGCLVDLHSRAGKLEDALNVVKNMPMKPNEVVLGSLLAACRNSGDICLAETVMKYLVDLDPRIDSNYVMLANMYAAAKSWEGASIVRRKMKNHGIQKRPGISSIEIDGGIHEFIAADKSHSDTDSIYNILDVLSYNLGICGYVEETTIPECL</sequence>
<keyword evidence="5" id="KW-1185">Reference proteome</keyword>
<feature type="compositionally biased region" description="Polar residues" evidence="3">
    <location>
        <begin position="1"/>
        <end position="16"/>
    </location>
</feature>
<feature type="repeat" description="PPR" evidence="2">
    <location>
        <begin position="255"/>
        <end position="285"/>
    </location>
</feature>
<feature type="repeat" description="PPR" evidence="2">
    <location>
        <begin position="286"/>
        <end position="320"/>
    </location>
</feature>
<dbReference type="InterPro" id="IPR002885">
    <property type="entry name" value="PPR_rpt"/>
</dbReference>
<keyword evidence="1" id="KW-0677">Repeat</keyword>
<dbReference type="PANTHER" id="PTHR47926">
    <property type="entry name" value="PENTATRICOPEPTIDE REPEAT-CONTAINING PROTEIN"/>
    <property type="match status" value="1"/>
</dbReference>
<name>A0AAW1LPT9_SAPOF</name>
<dbReference type="Gene3D" id="1.25.40.10">
    <property type="entry name" value="Tetratricopeptide repeat domain"/>
    <property type="match status" value="4"/>
</dbReference>
<dbReference type="InterPro" id="IPR046960">
    <property type="entry name" value="PPR_At4g14850-like_plant"/>
</dbReference>
<evidence type="ECO:0000256" key="1">
    <source>
        <dbReference type="ARBA" id="ARBA00022737"/>
    </source>
</evidence>
<dbReference type="Pfam" id="PF20431">
    <property type="entry name" value="E_motif"/>
    <property type="match status" value="1"/>
</dbReference>
<comment type="caution">
    <text evidence="4">The sequence shown here is derived from an EMBL/GenBank/DDBJ whole genome shotgun (WGS) entry which is preliminary data.</text>
</comment>
<dbReference type="Pfam" id="PF01535">
    <property type="entry name" value="PPR"/>
    <property type="match status" value="3"/>
</dbReference>
<dbReference type="EMBL" id="JBDFQZ010000004">
    <property type="protein sequence ID" value="KAK9734616.1"/>
    <property type="molecule type" value="Genomic_DNA"/>
</dbReference>
<dbReference type="FunFam" id="1.25.40.10:FF:000348">
    <property type="entry name" value="Pentatricopeptide repeat-containing protein chloroplastic"/>
    <property type="match status" value="1"/>
</dbReference>
<dbReference type="GO" id="GO:0009451">
    <property type="term" value="P:RNA modification"/>
    <property type="evidence" value="ECO:0007669"/>
    <property type="project" value="InterPro"/>
</dbReference>
<proteinExistence type="predicted"/>
<gene>
    <name evidence="4" type="ORF">RND81_04G152100</name>
</gene>
<protein>
    <submittedName>
        <fullName evidence="4">Uncharacterized protein</fullName>
    </submittedName>
</protein>
<dbReference type="GO" id="GO:0003723">
    <property type="term" value="F:RNA binding"/>
    <property type="evidence" value="ECO:0007669"/>
    <property type="project" value="InterPro"/>
</dbReference>
<evidence type="ECO:0000256" key="2">
    <source>
        <dbReference type="PROSITE-ProRule" id="PRU00708"/>
    </source>
</evidence>
<feature type="compositionally biased region" description="Low complexity" evidence="3">
    <location>
        <begin position="17"/>
        <end position="28"/>
    </location>
</feature>
<dbReference type="NCBIfam" id="TIGR00756">
    <property type="entry name" value="PPR"/>
    <property type="match status" value="4"/>
</dbReference>
<dbReference type="InterPro" id="IPR011990">
    <property type="entry name" value="TPR-like_helical_dom_sf"/>
</dbReference>
<dbReference type="Pfam" id="PF13041">
    <property type="entry name" value="PPR_2"/>
    <property type="match status" value="2"/>
</dbReference>
<evidence type="ECO:0000256" key="3">
    <source>
        <dbReference type="SAM" id="MobiDB-lite"/>
    </source>
</evidence>
<organism evidence="4 5">
    <name type="scientific">Saponaria officinalis</name>
    <name type="common">Common soapwort</name>
    <name type="synonym">Lychnis saponaria</name>
    <dbReference type="NCBI Taxonomy" id="3572"/>
    <lineage>
        <taxon>Eukaryota</taxon>
        <taxon>Viridiplantae</taxon>
        <taxon>Streptophyta</taxon>
        <taxon>Embryophyta</taxon>
        <taxon>Tracheophyta</taxon>
        <taxon>Spermatophyta</taxon>
        <taxon>Magnoliopsida</taxon>
        <taxon>eudicotyledons</taxon>
        <taxon>Gunneridae</taxon>
        <taxon>Pentapetalae</taxon>
        <taxon>Caryophyllales</taxon>
        <taxon>Caryophyllaceae</taxon>
        <taxon>Caryophylleae</taxon>
        <taxon>Saponaria</taxon>
    </lineage>
</organism>
<evidence type="ECO:0000313" key="5">
    <source>
        <dbReference type="Proteomes" id="UP001443914"/>
    </source>
</evidence>
<dbReference type="InterPro" id="IPR046848">
    <property type="entry name" value="E_motif"/>
</dbReference>
<dbReference type="AlphaFoldDB" id="A0AAW1LPT9"/>
<evidence type="ECO:0000313" key="4">
    <source>
        <dbReference type="EMBL" id="KAK9734616.1"/>
    </source>
</evidence>
<dbReference type="SUPFAM" id="SSF48452">
    <property type="entry name" value="TPR-like"/>
    <property type="match status" value="1"/>
</dbReference>
<accession>A0AAW1LPT9</accession>
<feature type="region of interest" description="Disordered" evidence="3">
    <location>
        <begin position="1"/>
        <end position="28"/>
    </location>
</feature>
<dbReference type="PANTHER" id="PTHR47926:SF510">
    <property type="entry name" value="PENTATRICOPEPTIDE REPEAT-CONTAINING PROTEIN"/>
    <property type="match status" value="1"/>
</dbReference>
<feature type="repeat" description="PPR" evidence="2">
    <location>
        <begin position="154"/>
        <end position="188"/>
    </location>
</feature>
<reference evidence="4" key="1">
    <citation type="submission" date="2024-03" db="EMBL/GenBank/DDBJ databases">
        <title>WGS assembly of Saponaria officinalis var. Norfolk2.</title>
        <authorList>
            <person name="Jenkins J."/>
            <person name="Shu S."/>
            <person name="Grimwood J."/>
            <person name="Barry K."/>
            <person name="Goodstein D."/>
            <person name="Schmutz J."/>
            <person name="Leebens-Mack J."/>
            <person name="Osbourn A."/>
        </authorList>
    </citation>
    <scope>NUCLEOTIDE SEQUENCE [LARGE SCALE GENOMIC DNA]</scope>
    <source>
        <strain evidence="4">JIC</strain>
    </source>
</reference>